<dbReference type="Proteomes" id="UP000197468">
    <property type="component" value="Unassembled WGS sequence"/>
</dbReference>
<keyword evidence="1" id="KW-1133">Transmembrane helix</keyword>
<organism evidence="2 3">
    <name type="scientific">Roseateles aquatilis</name>
    <dbReference type="NCBI Taxonomy" id="431061"/>
    <lineage>
        <taxon>Bacteria</taxon>
        <taxon>Pseudomonadati</taxon>
        <taxon>Pseudomonadota</taxon>
        <taxon>Betaproteobacteria</taxon>
        <taxon>Burkholderiales</taxon>
        <taxon>Sphaerotilaceae</taxon>
        <taxon>Roseateles</taxon>
    </lineage>
</organism>
<dbReference type="AlphaFoldDB" id="A0A246JIP8"/>
<dbReference type="InterPro" id="IPR027463">
    <property type="entry name" value="AcrB_DN_DC_subdom"/>
</dbReference>
<evidence type="ECO:0000313" key="3">
    <source>
        <dbReference type="Proteomes" id="UP000197468"/>
    </source>
</evidence>
<dbReference type="GO" id="GO:0042910">
    <property type="term" value="F:xenobiotic transmembrane transporter activity"/>
    <property type="evidence" value="ECO:0007669"/>
    <property type="project" value="TreeGrafter"/>
</dbReference>
<dbReference type="OrthoDB" id="9177212at2"/>
<dbReference type="RefSeq" id="WP_088384056.1">
    <property type="nucleotide sequence ID" value="NZ_NIOF01000002.1"/>
</dbReference>
<dbReference type="SUPFAM" id="SSF82693">
    <property type="entry name" value="Multidrug efflux transporter AcrB pore domain, PN1, PN2, PC1 and PC2 subdomains"/>
    <property type="match status" value="3"/>
</dbReference>
<dbReference type="EMBL" id="NIOF01000002">
    <property type="protein sequence ID" value="OWQ92129.1"/>
    <property type="molecule type" value="Genomic_DNA"/>
</dbReference>
<dbReference type="Gene3D" id="3.30.70.1430">
    <property type="entry name" value="Multidrug efflux transporter AcrB pore domain"/>
    <property type="match status" value="2"/>
</dbReference>
<dbReference type="Gene3D" id="3.30.2090.10">
    <property type="entry name" value="Multidrug efflux transporter AcrB TolC docking domain, DN and DC subdomains"/>
    <property type="match status" value="2"/>
</dbReference>
<dbReference type="GO" id="GO:0005886">
    <property type="term" value="C:plasma membrane"/>
    <property type="evidence" value="ECO:0007669"/>
    <property type="project" value="TreeGrafter"/>
</dbReference>
<dbReference type="InterPro" id="IPR001036">
    <property type="entry name" value="Acrflvin-R"/>
</dbReference>
<dbReference type="PRINTS" id="PR00702">
    <property type="entry name" value="ACRIFLAVINRP"/>
</dbReference>
<dbReference type="PANTHER" id="PTHR32063">
    <property type="match status" value="1"/>
</dbReference>
<feature type="transmembrane region" description="Helical" evidence="1">
    <location>
        <begin position="837"/>
        <end position="859"/>
    </location>
</feature>
<evidence type="ECO:0008006" key="4">
    <source>
        <dbReference type="Google" id="ProtNLM"/>
    </source>
</evidence>
<keyword evidence="1" id="KW-0812">Transmembrane</keyword>
<keyword evidence="1" id="KW-0472">Membrane</keyword>
<accession>A0A246JIP8</accession>
<dbReference type="SUPFAM" id="SSF82866">
    <property type="entry name" value="Multidrug efflux transporter AcrB transmembrane domain"/>
    <property type="match status" value="2"/>
</dbReference>
<feature type="transmembrane region" description="Helical" evidence="1">
    <location>
        <begin position="892"/>
        <end position="919"/>
    </location>
</feature>
<comment type="caution">
    <text evidence="2">The sequence shown here is derived from an EMBL/GenBank/DDBJ whole genome shotgun (WGS) entry which is preliminary data.</text>
</comment>
<feature type="transmembrane region" description="Helical" evidence="1">
    <location>
        <begin position="971"/>
        <end position="995"/>
    </location>
</feature>
<feature type="transmembrane region" description="Helical" evidence="1">
    <location>
        <begin position="338"/>
        <end position="354"/>
    </location>
</feature>
<feature type="transmembrane region" description="Helical" evidence="1">
    <location>
        <begin position="940"/>
        <end position="959"/>
    </location>
</feature>
<dbReference type="Gene3D" id="1.20.1640.10">
    <property type="entry name" value="Multidrug efflux transporter AcrB transmembrane domain"/>
    <property type="match status" value="2"/>
</dbReference>
<proteinExistence type="predicted"/>
<feature type="transmembrane region" description="Helical" evidence="1">
    <location>
        <begin position="866"/>
        <end position="886"/>
    </location>
</feature>
<keyword evidence="3" id="KW-1185">Reference proteome</keyword>
<name>A0A246JIP8_9BURK</name>
<dbReference type="Gene3D" id="3.30.70.1440">
    <property type="entry name" value="Multidrug efflux transporter AcrB pore domain"/>
    <property type="match status" value="1"/>
</dbReference>
<dbReference type="Gene3D" id="3.30.70.1320">
    <property type="entry name" value="Multidrug efflux transporter AcrB pore domain like"/>
    <property type="match status" value="1"/>
</dbReference>
<protein>
    <recommendedName>
        <fullName evidence="4">RND transporter</fullName>
    </recommendedName>
</protein>
<feature type="transmembrane region" description="Helical" evidence="1">
    <location>
        <begin position="432"/>
        <end position="458"/>
    </location>
</feature>
<dbReference type="PANTHER" id="PTHR32063:SF77">
    <property type="entry name" value="ACR FAMILY TRANSPORT PROTEIN"/>
    <property type="match status" value="1"/>
</dbReference>
<sequence>MKLKISTWAIEHPTPVLLLFLLLSLAGLLAYGQLPIAGNPRVELPIVSVGVAQPGASPRELEVHVARRLEEAVAGISGVKHLTTTITGGDVQLVAEFQLDADIDRAVSDVRDAVAQVRPELPGNIGEPVVNRVDVSGGALQRYMVRSDTLDEAQLGRLVDEEVGPSLLGVPGVQQFKRVGGTVRELRLELDPARMAAAGLSVADVLRQLRLAEADIPGGTAANAAGQQLPVRVMGASADAAQLARRPLTLATGRTLTLGELGRVIDVASEPRGYALLNGEPGVALELYKKRGASEIALADGVAAALARAEARHPGVRFELFDDGVQDTRLSFAGARDMLLEGALLTVLVIWGFLRNTRATWIAAAAIPLSLLPTFLVMQLKGFQLDAVTLLALILVIGILVDDAIVEIENIERRIQAGDAPRVAASVGADSLGLAVIAITATIVAVFLPVSFIGGVVGKYFTEFGLTTTFAVISSLVVARLMTPLMCARWLKPASAGHHGGSGRAEALYLRLLGRVLAHPARTLAAGAAVLVTTAVLLDQVPTGFMPKTRPLSLQAQYELPPGATLADGVRAAEALRRELQDVPDVQGVFAQDRGSAELGGLLILLPPLGDRVLSQAELEQRVRARLTRVPDLRATLLLGDGGKEVNLSFVSRDVDALEAAMARLLVQARELPMLTDVALSQGPRVTTVDVRLLADEAARLGVTTSAVADVLRLATLSDLDTALTRVPVDGRPLMLRARLAGGKALSLDQLRQLPVATASGGTVALGAVATFAHGSVPSSLSRLNRERQIQLQANLVGPATLGQAMEAVQALPAFQALPPEVRQAAYGESEYMDEMFTQFAIAALAGLVAVYAVLVLLFDDWLQPLTIMVALPLSLSGAAAGLLMTGHSLNLSTVIGLLMLLGIVSKNSILLVDFIVAARRAGTARGQAILDAGRDRMRPIVMTTLAMAGGMLPAALGWGNDDGFRAPMAIAVIGGLLTSTLLSLIFVPLIYQLIDALEHRVRAWTGRRAGQGQRT</sequence>
<dbReference type="SUPFAM" id="SSF82714">
    <property type="entry name" value="Multidrug efflux transporter AcrB TolC docking domain, DN and DC subdomains"/>
    <property type="match status" value="2"/>
</dbReference>
<reference evidence="2 3" key="1">
    <citation type="journal article" date="2008" name="Int. J. Syst. Evol. Microbiol.">
        <title>Description of Roseateles aquatilis sp. nov. and Roseateles terrae sp. nov., in the class Betaproteobacteria, and emended description of the genus Roseateles.</title>
        <authorList>
            <person name="Gomila M."/>
            <person name="Bowien B."/>
            <person name="Falsen E."/>
            <person name="Moore E.R."/>
            <person name="Lalucat J."/>
        </authorList>
    </citation>
    <scope>NUCLEOTIDE SEQUENCE [LARGE SCALE GENOMIC DNA]</scope>
    <source>
        <strain evidence="2 3">CCUG 48205</strain>
    </source>
</reference>
<dbReference type="Pfam" id="PF00873">
    <property type="entry name" value="ACR_tran"/>
    <property type="match status" value="1"/>
</dbReference>
<feature type="transmembrane region" description="Helical" evidence="1">
    <location>
        <begin position="464"/>
        <end position="482"/>
    </location>
</feature>
<evidence type="ECO:0000313" key="2">
    <source>
        <dbReference type="EMBL" id="OWQ92129.1"/>
    </source>
</evidence>
<gene>
    <name evidence="2" type="ORF">CDN99_07185</name>
</gene>
<evidence type="ECO:0000256" key="1">
    <source>
        <dbReference type="SAM" id="Phobius"/>
    </source>
</evidence>
<feature type="transmembrane region" description="Helical" evidence="1">
    <location>
        <begin position="361"/>
        <end position="381"/>
    </location>
</feature>